<dbReference type="Pfam" id="PF00672">
    <property type="entry name" value="HAMP"/>
    <property type="match status" value="1"/>
</dbReference>
<dbReference type="GO" id="GO:0000155">
    <property type="term" value="F:phosphorelay sensor kinase activity"/>
    <property type="evidence" value="ECO:0007669"/>
    <property type="project" value="InterPro"/>
</dbReference>
<dbReference type="Gene3D" id="3.30.565.10">
    <property type="entry name" value="Histidine kinase-like ATPase, C-terminal domain"/>
    <property type="match status" value="1"/>
</dbReference>
<keyword evidence="14" id="KW-1185">Reference proteome</keyword>
<feature type="transmembrane region" description="Helical" evidence="10">
    <location>
        <begin position="6"/>
        <end position="27"/>
    </location>
</feature>
<name>A0A7L9WLW9_9RHOB</name>
<dbReference type="CDD" id="cd06225">
    <property type="entry name" value="HAMP"/>
    <property type="match status" value="1"/>
</dbReference>
<dbReference type="SUPFAM" id="SSF47384">
    <property type="entry name" value="Homodimeric domain of signal transducing histidine kinase"/>
    <property type="match status" value="1"/>
</dbReference>
<evidence type="ECO:0000256" key="5">
    <source>
        <dbReference type="ARBA" id="ARBA00022553"/>
    </source>
</evidence>
<dbReference type="InterPro" id="IPR004358">
    <property type="entry name" value="Sig_transdc_His_kin-like_C"/>
</dbReference>
<evidence type="ECO:0000256" key="1">
    <source>
        <dbReference type="ARBA" id="ARBA00000085"/>
    </source>
</evidence>
<dbReference type="InterPro" id="IPR003660">
    <property type="entry name" value="HAMP_dom"/>
</dbReference>
<evidence type="ECO:0000259" key="11">
    <source>
        <dbReference type="PROSITE" id="PS50109"/>
    </source>
</evidence>
<keyword evidence="5" id="KW-0597">Phosphoprotein</keyword>
<organism evidence="13 14">
    <name type="scientific">Pseudooceanicola spongiae</name>
    <dbReference type="NCBI Taxonomy" id="2613965"/>
    <lineage>
        <taxon>Bacteria</taxon>
        <taxon>Pseudomonadati</taxon>
        <taxon>Pseudomonadota</taxon>
        <taxon>Alphaproteobacteria</taxon>
        <taxon>Rhodobacterales</taxon>
        <taxon>Paracoccaceae</taxon>
        <taxon>Pseudooceanicola</taxon>
    </lineage>
</organism>
<keyword evidence="8" id="KW-0418">Kinase</keyword>
<dbReference type="PANTHER" id="PTHR44936:SF10">
    <property type="entry name" value="SENSOR PROTEIN RSTB"/>
    <property type="match status" value="1"/>
</dbReference>
<evidence type="ECO:0000256" key="3">
    <source>
        <dbReference type="ARBA" id="ARBA00012438"/>
    </source>
</evidence>
<evidence type="ECO:0000256" key="2">
    <source>
        <dbReference type="ARBA" id="ARBA00004651"/>
    </source>
</evidence>
<dbReference type="Pfam" id="PF02518">
    <property type="entry name" value="HATPase_c"/>
    <property type="match status" value="1"/>
</dbReference>
<dbReference type="EMBL" id="CP045201">
    <property type="protein sequence ID" value="QOL80376.1"/>
    <property type="molecule type" value="Genomic_DNA"/>
</dbReference>
<proteinExistence type="predicted"/>
<keyword evidence="4" id="KW-1003">Cell membrane</keyword>
<feature type="domain" description="HAMP" evidence="12">
    <location>
        <begin position="134"/>
        <end position="189"/>
    </location>
</feature>
<keyword evidence="10" id="KW-0472">Membrane</keyword>
<dbReference type="SMART" id="SM00388">
    <property type="entry name" value="HisKA"/>
    <property type="match status" value="1"/>
</dbReference>
<comment type="catalytic activity">
    <reaction evidence="1">
        <text>ATP + protein L-histidine = ADP + protein N-phospho-L-histidine.</text>
        <dbReference type="EC" id="2.7.13.3"/>
    </reaction>
</comment>
<evidence type="ECO:0000256" key="10">
    <source>
        <dbReference type="SAM" id="Phobius"/>
    </source>
</evidence>
<feature type="transmembrane region" description="Helical" evidence="10">
    <location>
        <begin position="118"/>
        <end position="136"/>
    </location>
</feature>
<comment type="subcellular location">
    <subcellularLocation>
        <location evidence="2">Cell membrane</location>
        <topology evidence="2">Multi-pass membrane protein</topology>
    </subcellularLocation>
</comment>
<dbReference type="RefSeq" id="WP_193082695.1">
    <property type="nucleotide sequence ID" value="NZ_CP045201.1"/>
</dbReference>
<evidence type="ECO:0000256" key="4">
    <source>
        <dbReference type="ARBA" id="ARBA00022475"/>
    </source>
</evidence>
<dbReference type="InterPro" id="IPR050980">
    <property type="entry name" value="2C_sensor_his_kinase"/>
</dbReference>
<evidence type="ECO:0000256" key="8">
    <source>
        <dbReference type="ARBA" id="ARBA00022777"/>
    </source>
</evidence>
<dbReference type="PRINTS" id="PR00344">
    <property type="entry name" value="BCTRLSENSOR"/>
</dbReference>
<dbReference type="Proteomes" id="UP000594118">
    <property type="component" value="Chromosome"/>
</dbReference>
<gene>
    <name evidence="13" type="ORF">F3W81_05805</name>
</gene>
<evidence type="ECO:0000256" key="7">
    <source>
        <dbReference type="ARBA" id="ARBA00022741"/>
    </source>
</evidence>
<dbReference type="Pfam" id="PF00512">
    <property type="entry name" value="HisKA"/>
    <property type="match status" value="1"/>
</dbReference>
<sequence>MIVRVFAFIWCANLLSLLLFSMVTYFLDLTLPEDFRHKAEMAILTDELTLVYKNNGADAARALWQQIADAHPKYALTAETTCSKNSIFGTPEDGCFQLIYSGSTDDTMAILRPATMPMLLGAVVSAVMAIFLSQWLTRPIRDVSRGLKAIAAGHLDTRILGRLRTSNREMQDLGKDFDVAAERLQALSEGRNRLFHDISHEIRSPLARLRAAVGLIEVNPGRGASLAGRMEGDIARLDHLVNEILTLARLERGETMGEVQRIDLLDLVENIIADANFEGRTRDVSVRYEGANTLELRGNPELLHRACENVIRNALSHSPQGGTVCVTGRLAGDALILEVADSGPGVPEADLKNIFMPFVRVDEESPSQGIGLGLAIAYSALHSHGGTITARNREPHGLLLSIMLPADLETARPEA</sequence>
<dbReference type="GO" id="GO:0005524">
    <property type="term" value="F:ATP binding"/>
    <property type="evidence" value="ECO:0007669"/>
    <property type="project" value="UniProtKB-KW"/>
</dbReference>
<reference evidence="13 14" key="1">
    <citation type="submission" date="2019-10" db="EMBL/GenBank/DDBJ databases">
        <title>Pseudopuniceibacterium sp. HQ09 islated from Antarctica.</title>
        <authorList>
            <person name="Liao L."/>
            <person name="Su S."/>
            <person name="Chen B."/>
            <person name="Yu Y."/>
        </authorList>
    </citation>
    <scope>NUCLEOTIDE SEQUENCE [LARGE SCALE GENOMIC DNA]</scope>
    <source>
        <strain evidence="13 14">HQ09</strain>
    </source>
</reference>
<dbReference type="InterPro" id="IPR036097">
    <property type="entry name" value="HisK_dim/P_sf"/>
</dbReference>
<dbReference type="PROSITE" id="PS50885">
    <property type="entry name" value="HAMP"/>
    <property type="match status" value="1"/>
</dbReference>
<dbReference type="SUPFAM" id="SSF55874">
    <property type="entry name" value="ATPase domain of HSP90 chaperone/DNA topoisomerase II/histidine kinase"/>
    <property type="match status" value="1"/>
</dbReference>
<dbReference type="SUPFAM" id="SSF158472">
    <property type="entry name" value="HAMP domain-like"/>
    <property type="match status" value="1"/>
</dbReference>
<dbReference type="EC" id="2.7.13.3" evidence="3"/>
<dbReference type="InterPro" id="IPR036890">
    <property type="entry name" value="HATPase_C_sf"/>
</dbReference>
<protein>
    <recommendedName>
        <fullName evidence="3">histidine kinase</fullName>
        <ecNumber evidence="3">2.7.13.3</ecNumber>
    </recommendedName>
</protein>
<evidence type="ECO:0000313" key="14">
    <source>
        <dbReference type="Proteomes" id="UP000594118"/>
    </source>
</evidence>
<dbReference type="SMART" id="SM00304">
    <property type="entry name" value="HAMP"/>
    <property type="match status" value="1"/>
</dbReference>
<evidence type="ECO:0000256" key="9">
    <source>
        <dbReference type="ARBA" id="ARBA00022840"/>
    </source>
</evidence>
<keyword evidence="7" id="KW-0547">Nucleotide-binding</keyword>
<dbReference type="InterPro" id="IPR005467">
    <property type="entry name" value="His_kinase_dom"/>
</dbReference>
<dbReference type="AlphaFoldDB" id="A0A7L9WLW9"/>
<keyword evidence="6" id="KW-0808">Transferase</keyword>
<dbReference type="PANTHER" id="PTHR44936">
    <property type="entry name" value="SENSOR PROTEIN CREC"/>
    <property type="match status" value="1"/>
</dbReference>
<dbReference type="CDD" id="cd00082">
    <property type="entry name" value="HisKA"/>
    <property type="match status" value="1"/>
</dbReference>
<dbReference type="InterPro" id="IPR003661">
    <property type="entry name" value="HisK_dim/P_dom"/>
</dbReference>
<dbReference type="InterPro" id="IPR003594">
    <property type="entry name" value="HATPase_dom"/>
</dbReference>
<dbReference type="SMART" id="SM00387">
    <property type="entry name" value="HATPase_c"/>
    <property type="match status" value="1"/>
</dbReference>
<keyword evidence="9" id="KW-0067">ATP-binding</keyword>
<keyword evidence="10" id="KW-1133">Transmembrane helix</keyword>
<evidence type="ECO:0000259" key="12">
    <source>
        <dbReference type="PROSITE" id="PS50885"/>
    </source>
</evidence>
<dbReference type="PROSITE" id="PS50109">
    <property type="entry name" value="HIS_KIN"/>
    <property type="match status" value="1"/>
</dbReference>
<evidence type="ECO:0000256" key="6">
    <source>
        <dbReference type="ARBA" id="ARBA00022679"/>
    </source>
</evidence>
<evidence type="ECO:0000313" key="13">
    <source>
        <dbReference type="EMBL" id="QOL80376.1"/>
    </source>
</evidence>
<dbReference type="Gene3D" id="1.10.287.130">
    <property type="match status" value="1"/>
</dbReference>
<dbReference type="KEGG" id="pshq:F3W81_05805"/>
<dbReference type="GO" id="GO:0005886">
    <property type="term" value="C:plasma membrane"/>
    <property type="evidence" value="ECO:0007669"/>
    <property type="project" value="UniProtKB-SubCell"/>
</dbReference>
<accession>A0A7L9WLW9</accession>
<dbReference type="Gene3D" id="6.10.340.10">
    <property type="match status" value="1"/>
</dbReference>
<feature type="domain" description="Histidine kinase" evidence="11">
    <location>
        <begin position="197"/>
        <end position="408"/>
    </location>
</feature>
<keyword evidence="10" id="KW-0812">Transmembrane</keyword>